<evidence type="ECO:0000313" key="2">
    <source>
        <dbReference type="Proteomes" id="UP000601055"/>
    </source>
</evidence>
<proteinExistence type="predicted"/>
<gene>
    <name evidence="1" type="ORF">GM921_13695</name>
</gene>
<organism evidence="1 2">
    <name type="scientific">Pedobacter planticolens</name>
    <dbReference type="NCBI Taxonomy" id="2679964"/>
    <lineage>
        <taxon>Bacteria</taxon>
        <taxon>Pseudomonadati</taxon>
        <taxon>Bacteroidota</taxon>
        <taxon>Sphingobacteriia</taxon>
        <taxon>Sphingobacteriales</taxon>
        <taxon>Sphingobacteriaceae</taxon>
        <taxon>Pedobacter</taxon>
    </lineage>
</organism>
<protein>
    <submittedName>
        <fullName evidence="1">Uncharacterized protein</fullName>
    </submittedName>
</protein>
<evidence type="ECO:0000313" key="1">
    <source>
        <dbReference type="EMBL" id="MBB2146551.1"/>
    </source>
</evidence>
<dbReference type="EMBL" id="WNXD01000002">
    <property type="protein sequence ID" value="MBB2146551.1"/>
    <property type="molecule type" value="Genomic_DNA"/>
</dbReference>
<comment type="caution">
    <text evidence="1">The sequence shown here is derived from an EMBL/GenBank/DDBJ whole genome shotgun (WGS) entry which is preliminary data.</text>
</comment>
<name>A0A923IVZ2_9SPHI</name>
<keyword evidence="2" id="KW-1185">Reference proteome</keyword>
<dbReference type="AlphaFoldDB" id="A0A923IVZ2"/>
<dbReference type="RefSeq" id="WP_182923202.1">
    <property type="nucleotide sequence ID" value="NZ_WNXD01000002.1"/>
</dbReference>
<dbReference type="Proteomes" id="UP000601055">
    <property type="component" value="Unassembled WGS sequence"/>
</dbReference>
<reference evidence="1" key="1">
    <citation type="submission" date="2019-11" db="EMBL/GenBank/DDBJ databases">
        <title>Description of Pedobacter sp. LMG 31464T.</title>
        <authorList>
            <person name="Carlier A."/>
            <person name="Qi S."/>
            <person name="Vandamme P."/>
        </authorList>
    </citation>
    <scope>NUCLEOTIDE SEQUENCE</scope>
    <source>
        <strain evidence="1">LMG 31464</strain>
    </source>
</reference>
<accession>A0A923IVZ2</accession>
<sequence>MKNYSLKIAILFCAVLVFSKCKPEDEVKSSTCTFSDAESKAYYNTAMKFANSPTRSNCNVLKTASLDLIKKFEKCDAATKAQIAQLTQQWNNIDCNSF</sequence>